<dbReference type="Pfam" id="PF03810">
    <property type="entry name" value="IBN_N"/>
    <property type="match status" value="1"/>
</dbReference>
<dbReference type="AlphaFoldDB" id="A0AAU9VBI3"/>
<dbReference type="InterPro" id="IPR051345">
    <property type="entry name" value="Importin_beta-like_NTR"/>
</dbReference>
<dbReference type="InterPro" id="IPR057941">
    <property type="entry name" value="TPR_TNPO3_IPO13_2nd"/>
</dbReference>
<dbReference type="GO" id="GO:0006606">
    <property type="term" value="P:protein import into nucleus"/>
    <property type="evidence" value="ECO:0007669"/>
    <property type="project" value="TreeGrafter"/>
</dbReference>
<feature type="domain" description="Importin N-terminal" evidence="1">
    <location>
        <begin position="28"/>
        <end position="92"/>
    </location>
</feature>
<evidence type="ECO:0000259" key="1">
    <source>
        <dbReference type="Pfam" id="PF03810"/>
    </source>
</evidence>
<dbReference type="GO" id="GO:0005737">
    <property type="term" value="C:cytoplasm"/>
    <property type="evidence" value="ECO:0007669"/>
    <property type="project" value="TreeGrafter"/>
</dbReference>
<dbReference type="Proteomes" id="UP001153954">
    <property type="component" value="Unassembled WGS sequence"/>
</dbReference>
<dbReference type="InterPro" id="IPR001494">
    <property type="entry name" value="Importin-beta_N"/>
</dbReference>
<protein>
    <recommendedName>
        <fullName evidence="5">Transportin-3</fullName>
    </recommendedName>
</protein>
<dbReference type="GO" id="GO:0031267">
    <property type="term" value="F:small GTPase binding"/>
    <property type="evidence" value="ECO:0007669"/>
    <property type="project" value="InterPro"/>
</dbReference>
<dbReference type="InterPro" id="IPR058537">
    <property type="entry name" value="TPR_TNPO3_IPO13_4th"/>
</dbReference>
<comment type="caution">
    <text evidence="3">The sequence shown here is derived from an EMBL/GenBank/DDBJ whole genome shotgun (WGS) entry which is preliminary data.</text>
</comment>
<dbReference type="InterPro" id="IPR011989">
    <property type="entry name" value="ARM-like"/>
</dbReference>
<evidence type="ECO:0000259" key="2">
    <source>
        <dbReference type="Pfam" id="PF08389"/>
    </source>
</evidence>
<keyword evidence="4" id="KW-1185">Reference proteome</keyword>
<dbReference type="PANTHER" id="PTHR12363:SF42">
    <property type="entry name" value="TRANSPORTIN-3"/>
    <property type="match status" value="1"/>
</dbReference>
<evidence type="ECO:0008006" key="5">
    <source>
        <dbReference type="Google" id="ProtNLM"/>
    </source>
</evidence>
<dbReference type="InterPro" id="IPR016024">
    <property type="entry name" value="ARM-type_fold"/>
</dbReference>
<dbReference type="Gene3D" id="1.25.10.10">
    <property type="entry name" value="Leucine-rich Repeat Variant"/>
    <property type="match status" value="1"/>
</dbReference>
<dbReference type="Pfam" id="PF08389">
    <property type="entry name" value="Xpo1"/>
    <property type="match status" value="1"/>
</dbReference>
<dbReference type="InterPro" id="IPR013598">
    <property type="entry name" value="Exportin-1/Importin-b-like"/>
</dbReference>
<reference evidence="3" key="1">
    <citation type="submission" date="2022-03" db="EMBL/GenBank/DDBJ databases">
        <authorList>
            <person name="Tunstrom K."/>
        </authorList>
    </citation>
    <scope>NUCLEOTIDE SEQUENCE</scope>
</reference>
<gene>
    <name evidence="3" type="ORF">EEDITHA_LOCUS22607</name>
</gene>
<organism evidence="3 4">
    <name type="scientific">Euphydryas editha</name>
    <name type="common">Edith's checkerspot</name>
    <dbReference type="NCBI Taxonomy" id="104508"/>
    <lineage>
        <taxon>Eukaryota</taxon>
        <taxon>Metazoa</taxon>
        <taxon>Ecdysozoa</taxon>
        <taxon>Arthropoda</taxon>
        <taxon>Hexapoda</taxon>
        <taxon>Insecta</taxon>
        <taxon>Pterygota</taxon>
        <taxon>Neoptera</taxon>
        <taxon>Endopterygota</taxon>
        <taxon>Lepidoptera</taxon>
        <taxon>Glossata</taxon>
        <taxon>Ditrysia</taxon>
        <taxon>Papilionoidea</taxon>
        <taxon>Nymphalidae</taxon>
        <taxon>Nymphalinae</taxon>
        <taxon>Euphydryas</taxon>
    </lineage>
</organism>
<dbReference type="Pfam" id="PF24138">
    <property type="entry name" value="TPR_TNPO3_IPO13_2nd"/>
    <property type="match status" value="1"/>
</dbReference>
<evidence type="ECO:0000313" key="3">
    <source>
        <dbReference type="EMBL" id="CAH2108699.1"/>
    </source>
</evidence>
<dbReference type="EMBL" id="CAKOGL010000031">
    <property type="protein sequence ID" value="CAH2108699.1"/>
    <property type="molecule type" value="Genomic_DNA"/>
</dbReference>
<sequence length="924" mass="102765">MEAPSMDTVYQAISALYDNPNANEKEKASKWLGEVQKSIHSWKVADQLLQEKKDVQSCYFAAQTMRSKVQHNLSELPQEAIVSLRDSLVAHLEVISPDTSPAILTQLSLALADLALQMTTWTNCVSDLIKLFSNKNDFALLEVLTVLPQEIDSSSLKLGENRREEIKSELRAHSQMVTFFLKECLSNSQNTHIALKIVKCMTSWIQVKAMSIQEVPQNAVIGFSLQVLRDHNSINVLHSAASDCVCAILHCLEDNNSHTEVEKLLFESVASLEDSYHMAVAHEEEEKASNYARVFTELAETFLEKIILCTANGNSHFAMRSLELTLVCVGHHDYDVAEITFNLWYRLSEEVYERDYQPLTDVFKPHIERLIEALARHCQCEPDHTHLPDEGDEFHEFRIKVMELIKDVVFIVGSSSVFRQMFAVLQADLPWEQTEAALFIMQAVAKNILPEEYEYVPKVVEAILSMPEGTHPAVRKTCILLLGELCEWIERHPECLEPCLQSLIGALQDQNLASAAATALQNICAACRSAAAPHAGTLLRAARRADELPLAPRAAAALLRALAAAVGRLPPAQLALAMREAADLQLAPLRALLAPGAPGAPAAPDAPRRGSRADPALWLDRLAALFRDVDAPPAPDHPCLPAFRDAWPVVRDVMTKYVREGRVMERACRSVRFMVRSTGRHAAPLLPELSQALPALYSARPHSCLLYLAAVLADALADPSDAEATRALSRLLHELLPPALSLLQTTPLRDSPDTVDDLYRLCVRYLQRCPGALLGEGGALPQLLQLAARACALDHRDANCSLMKFLHDLARIANSAREDDRQLKELISATLVQYGETLTFALLEASVLHLHSYMLSEVAEVMLELLAVSRRAGADWLAAALQRLGRAPPAATDHQCWQFHQYAMRTEKCKEMTRLLRDFARLYR</sequence>
<name>A0AAU9VBI3_EUPED</name>
<dbReference type="PANTHER" id="PTHR12363">
    <property type="entry name" value="TRANSPORTIN 3 AND IMPORTIN 13"/>
    <property type="match status" value="1"/>
</dbReference>
<accession>A0AAU9VBI3</accession>
<evidence type="ECO:0000313" key="4">
    <source>
        <dbReference type="Proteomes" id="UP001153954"/>
    </source>
</evidence>
<feature type="domain" description="Exportin-1/Importin-beta-like" evidence="2">
    <location>
        <begin position="101"/>
        <end position="244"/>
    </location>
</feature>
<dbReference type="Pfam" id="PF24140">
    <property type="entry name" value="TPR_TNPO3_IPO13_3rd"/>
    <property type="match status" value="1"/>
</dbReference>
<dbReference type="Pfam" id="PF24139">
    <property type="entry name" value="TPR_TNPO3_IPO13_4th"/>
    <property type="match status" value="1"/>
</dbReference>
<proteinExistence type="predicted"/>
<dbReference type="InterPro" id="IPR057942">
    <property type="entry name" value="TPR_TNPO3_IPO13_3rd"/>
</dbReference>
<dbReference type="SUPFAM" id="SSF48371">
    <property type="entry name" value="ARM repeat"/>
    <property type="match status" value="1"/>
</dbReference>